<dbReference type="InterPro" id="IPR032466">
    <property type="entry name" value="Metal_Hydrolase"/>
</dbReference>
<dbReference type="Gene3D" id="2.30.40.10">
    <property type="entry name" value="Urease, subunit C, domain 1"/>
    <property type="match status" value="1"/>
</dbReference>
<name>A0A366LG84_9ACTN</name>
<organism evidence="3 4">
    <name type="scientific">Spongiactinospora rosea</name>
    <dbReference type="NCBI Taxonomy" id="2248750"/>
    <lineage>
        <taxon>Bacteria</taxon>
        <taxon>Bacillati</taxon>
        <taxon>Actinomycetota</taxon>
        <taxon>Actinomycetes</taxon>
        <taxon>Streptosporangiales</taxon>
        <taxon>Streptosporangiaceae</taxon>
        <taxon>Spongiactinospora</taxon>
    </lineage>
</organism>
<sequence>MTTVTSARVPEHSVTGHLLRPGEREAPVTTLRFSASGGTVESAEPSDDRSARVIVPGLVNAHAHSGMAVLRGLGDGLVLEDWLKVVMAAEDTLTEDDMRWSLSLAMCEMIRAGTTAFADMFHWTEPLIDTVIEAGLRVAAAPVVFGQGITPYAAAGALGFPAQLDHIERLAARYASEPLVRIVYGPHAVYTCGADVFREVAERAAAGGLGIHVHLSETAREVATALAERGETPIATAARTGLLGPSTIIAHATKATADDIRLIRESGATVAHNPQSNLKLGSGIAPVRSFLEAGVPVAIGTDGPAANDSLDLLRDTRLAVSLQRGLAERADVWDSGDAFAAVTVNGAAGIGFTPTTLLPGDPADLVVLDTSTPRAHPVHSTSAFIGWTATATAADIRDVYVAGRPLLLNGDLQTLDEERILYETARIASRVGIQCL</sequence>
<dbReference type="Proteomes" id="UP000253303">
    <property type="component" value="Unassembled WGS sequence"/>
</dbReference>
<keyword evidence="1" id="KW-0378">Hydrolase</keyword>
<comment type="caution">
    <text evidence="3">The sequence shown here is derived from an EMBL/GenBank/DDBJ whole genome shotgun (WGS) entry which is preliminary data.</text>
</comment>
<gene>
    <name evidence="3" type="ORF">DP939_44440</name>
</gene>
<evidence type="ECO:0000259" key="2">
    <source>
        <dbReference type="Pfam" id="PF01979"/>
    </source>
</evidence>
<dbReference type="EMBL" id="QMEY01000049">
    <property type="protein sequence ID" value="RBQ12152.1"/>
    <property type="molecule type" value="Genomic_DNA"/>
</dbReference>
<accession>A0A366LG84</accession>
<dbReference type="AlphaFoldDB" id="A0A366LG84"/>
<dbReference type="PANTHER" id="PTHR43794:SF11">
    <property type="entry name" value="AMIDOHYDROLASE-RELATED DOMAIN-CONTAINING PROTEIN"/>
    <property type="match status" value="1"/>
</dbReference>
<dbReference type="GO" id="GO:0016810">
    <property type="term" value="F:hydrolase activity, acting on carbon-nitrogen (but not peptide) bonds"/>
    <property type="evidence" value="ECO:0007669"/>
    <property type="project" value="InterPro"/>
</dbReference>
<dbReference type="InterPro" id="IPR050287">
    <property type="entry name" value="MTA/SAH_deaminase"/>
</dbReference>
<dbReference type="SUPFAM" id="SSF51556">
    <property type="entry name" value="Metallo-dependent hydrolases"/>
    <property type="match status" value="1"/>
</dbReference>
<dbReference type="Pfam" id="PF01979">
    <property type="entry name" value="Amidohydro_1"/>
    <property type="match status" value="1"/>
</dbReference>
<dbReference type="InterPro" id="IPR011059">
    <property type="entry name" value="Metal-dep_hydrolase_composite"/>
</dbReference>
<reference evidence="3 4" key="1">
    <citation type="submission" date="2018-06" db="EMBL/GenBank/DDBJ databases">
        <title>Sphaerisporangium craniellae sp. nov., isolated from a marine sponge in the South China Sea.</title>
        <authorList>
            <person name="Li L."/>
        </authorList>
    </citation>
    <scope>NUCLEOTIDE SEQUENCE [LARGE SCALE GENOMIC DNA]</scope>
    <source>
        <strain evidence="3 4">LHW63015</strain>
    </source>
</reference>
<dbReference type="SUPFAM" id="SSF51338">
    <property type="entry name" value="Composite domain of metallo-dependent hydrolases"/>
    <property type="match status" value="1"/>
</dbReference>
<protein>
    <recommendedName>
        <fullName evidence="2">Amidohydrolase-related domain-containing protein</fullName>
    </recommendedName>
</protein>
<evidence type="ECO:0000313" key="3">
    <source>
        <dbReference type="EMBL" id="RBQ12152.1"/>
    </source>
</evidence>
<dbReference type="Gene3D" id="3.20.20.140">
    <property type="entry name" value="Metal-dependent hydrolases"/>
    <property type="match status" value="1"/>
</dbReference>
<feature type="domain" description="Amidohydrolase-related" evidence="2">
    <location>
        <begin position="53"/>
        <end position="386"/>
    </location>
</feature>
<evidence type="ECO:0000256" key="1">
    <source>
        <dbReference type="ARBA" id="ARBA00022801"/>
    </source>
</evidence>
<proteinExistence type="predicted"/>
<dbReference type="RefSeq" id="WP_113986861.1">
    <property type="nucleotide sequence ID" value="NZ_QMEY01000049.1"/>
</dbReference>
<dbReference type="PANTHER" id="PTHR43794">
    <property type="entry name" value="AMINOHYDROLASE SSNA-RELATED"/>
    <property type="match status" value="1"/>
</dbReference>
<dbReference type="OrthoDB" id="3189065at2"/>
<keyword evidence="4" id="KW-1185">Reference proteome</keyword>
<dbReference type="InterPro" id="IPR006680">
    <property type="entry name" value="Amidohydro-rel"/>
</dbReference>
<evidence type="ECO:0000313" key="4">
    <source>
        <dbReference type="Proteomes" id="UP000253303"/>
    </source>
</evidence>